<dbReference type="InterPro" id="IPR006879">
    <property type="entry name" value="YdjC-like"/>
</dbReference>
<organism evidence="6 7">
    <name type="scientific">Paramagnetospirillum marisnigri</name>
    <dbReference type="NCBI Taxonomy" id="1285242"/>
    <lineage>
        <taxon>Bacteria</taxon>
        <taxon>Pseudomonadati</taxon>
        <taxon>Pseudomonadota</taxon>
        <taxon>Alphaproteobacteria</taxon>
        <taxon>Rhodospirillales</taxon>
        <taxon>Magnetospirillaceae</taxon>
        <taxon>Paramagnetospirillum</taxon>
    </lineage>
</organism>
<evidence type="ECO:0008006" key="8">
    <source>
        <dbReference type="Google" id="ProtNLM"/>
    </source>
</evidence>
<dbReference type="AlphaFoldDB" id="A0A178MR85"/>
<keyword evidence="7" id="KW-1185">Reference proteome</keyword>
<dbReference type="SUPFAM" id="SSF88713">
    <property type="entry name" value="Glycoside hydrolase/deacetylase"/>
    <property type="match status" value="1"/>
</dbReference>
<sequence>MSAKRLIVTADDFGRAVPVNEAVEDAHVNGILSAASLMVNEAAVEDAVERARRLPKLGVGLHVTLVDGIPALPPERIPDLVGPDGRFTLDLVGLGTRIFLRPAVRRQVSAEMRAQFERFKATGLPLAHVDFHHHYHQHPTVFQLVVPLAVEYGAPGIRIPYEPPLLSHAAQGDKLGTRLMNGLFHWRRTQAMRKLARRSGLAVNDRAFGVNDSGAMTAERVARFLDHLPDGLSEIYSHPATRHWDGDRAMPSHYLVDQEYRALIDSGNRARVRDGGIVLTTFAAQAAAS</sequence>
<dbReference type="GO" id="GO:0019213">
    <property type="term" value="F:deacetylase activity"/>
    <property type="evidence" value="ECO:0007669"/>
    <property type="project" value="TreeGrafter"/>
</dbReference>
<accession>A0A178MR85</accession>
<protein>
    <recommendedName>
        <fullName evidence="8">PTS cellobiose transporter</fullName>
    </recommendedName>
</protein>
<name>A0A178MR85_9PROT</name>
<comment type="caution">
    <text evidence="6">The sequence shown here is derived from an EMBL/GenBank/DDBJ whole genome shotgun (WGS) entry which is preliminary data.</text>
</comment>
<dbReference type="RefSeq" id="WP_068491631.1">
    <property type="nucleotide sequence ID" value="NZ_LWQT01000046.1"/>
</dbReference>
<dbReference type="Pfam" id="PF04794">
    <property type="entry name" value="YdjC"/>
    <property type="match status" value="1"/>
</dbReference>
<reference evidence="6 7" key="1">
    <citation type="submission" date="2016-04" db="EMBL/GenBank/DDBJ databases">
        <title>Draft genome sequence of freshwater magnetotactic bacteria Magnetospirillum marisnigri SP-1 and Magnetospirillum moscoviense BB-1.</title>
        <authorList>
            <person name="Koziaeva V."/>
            <person name="Dziuba M.V."/>
            <person name="Ivanov T.M."/>
            <person name="Kuznetsov B."/>
            <person name="Grouzdev D.S."/>
        </authorList>
    </citation>
    <scope>NUCLEOTIDE SEQUENCE [LARGE SCALE GENOMIC DNA]</scope>
    <source>
        <strain evidence="6 7">SP-1</strain>
    </source>
</reference>
<dbReference type="PANTHER" id="PTHR31609">
    <property type="entry name" value="YDJC DEACETYLASE FAMILY MEMBER"/>
    <property type="match status" value="1"/>
</dbReference>
<keyword evidence="3" id="KW-0378">Hydrolase</keyword>
<evidence type="ECO:0000256" key="4">
    <source>
        <dbReference type="ARBA" id="ARBA00022842"/>
    </source>
</evidence>
<proteinExistence type="predicted"/>
<dbReference type="OrthoDB" id="9774177at2"/>
<dbReference type="InterPro" id="IPR011330">
    <property type="entry name" value="Glyco_hydro/deAcase_b/a-brl"/>
</dbReference>
<dbReference type="CDD" id="cd10804">
    <property type="entry name" value="YdjC_HpnK_like"/>
    <property type="match status" value="1"/>
</dbReference>
<dbReference type="GO" id="GO:0046872">
    <property type="term" value="F:metal ion binding"/>
    <property type="evidence" value="ECO:0007669"/>
    <property type="project" value="UniProtKB-KW"/>
</dbReference>
<keyword evidence="4" id="KW-0460">Magnesium</keyword>
<keyword evidence="2" id="KW-0479">Metal-binding</keyword>
<evidence type="ECO:0000313" key="6">
    <source>
        <dbReference type="EMBL" id="OAN51348.1"/>
    </source>
</evidence>
<dbReference type="InterPro" id="IPR017836">
    <property type="entry name" value="Hopanoid_biosynth-assoc_HpnK"/>
</dbReference>
<dbReference type="GO" id="GO:0005975">
    <property type="term" value="P:carbohydrate metabolic process"/>
    <property type="evidence" value="ECO:0007669"/>
    <property type="project" value="InterPro"/>
</dbReference>
<dbReference type="Proteomes" id="UP000078428">
    <property type="component" value="Unassembled WGS sequence"/>
</dbReference>
<dbReference type="Gene3D" id="3.20.20.370">
    <property type="entry name" value="Glycoside hydrolase/deacetylase"/>
    <property type="match status" value="1"/>
</dbReference>
<dbReference type="STRING" id="1285242.A6A04_16360"/>
<evidence type="ECO:0000313" key="7">
    <source>
        <dbReference type="Proteomes" id="UP000078428"/>
    </source>
</evidence>
<dbReference type="NCBIfam" id="TIGR03473">
    <property type="entry name" value="HpnK"/>
    <property type="match status" value="1"/>
</dbReference>
<evidence type="ECO:0000256" key="2">
    <source>
        <dbReference type="ARBA" id="ARBA00022723"/>
    </source>
</evidence>
<comment type="cofactor">
    <cofactor evidence="1">
        <name>Mg(2+)</name>
        <dbReference type="ChEBI" id="CHEBI:18420"/>
    </cofactor>
</comment>
<evidence type="ECO:0000256" key="5">
    <source>
        <dbReference type="ARBA" id="ARBA00023277"/>
    </source>
</evidence>
<keyword evidence="5" id="KW-0119">Carbohydrate metabolism</keyword>
<evidence type="ECO:0000256" key="3">
    <source>
        <dbReference type="ARBA" id="ARBA00022801"/>
    </source>
</evidence>
<dbReference type="PANTHER" id="PTHR31609:SF1">
    <property type="entry name" value="CARBOHYDRATE DEACETYLASE"/>
    <property type="match status" value="1"/>
</dbReference>
<dbReference type="GO" id="GO:0016787">
    <property type="term" value="F:hydrolase activity"/>
    <property type="evidence" value="ECO:0007669"/>
    <property type="project" value="UniProtKB-KW"/>
</dbReference>
<dbReference type="EMBL" id="LWQT01000046">
    <property type="protein sequence ID" value="OAN51348.1"/>
    <property type="molecule type" value="Genomic_DNA"/>
</dbReference>
<gene>
    <name evidence="6" type="ORF">A6A04_16360</name>
</gene>
<evidence type="ECO:0000256" key="1">
    <source>
        <dbReference type="ARBA" id="ARBA00001946"/>
    </source>
</evidence>